<evidence type="ECO:0000259" key="3">
    <source>
        <dbReference type="SMART" id="SM00181"/>
    </source>
</evidence>
<dbReference type="HOGENOM" id="CLU_000411_0_0_1"/>
<proteinExistence type="predicted"/>
<dbReference type="Proteomes" id="UP000000600">
    <property type="component" value="Unassembled WGS sequence"/>
</dbReference>
<keyword evidence="2" id="KW-0732">Signal</keyword>
<dbReference type="CDD" id="cd00064">
    <property type="entry name" value="FU"/>
    <property type="match status" value="1"/>
</dbReference>
<keyword evidence="1" id="KW-1133">Transmembrane helix</keyword>
<reference evidence="4 5" key="1">
    <citation type="journal article" date="2006" name="Nature">
        <title>Global trends of whole-genome duplications revealed by the ciliate Paramecium tetraurelia.</title>
        <authorList>
            <consortium name="Genoscope"/>
            <person name="Aury J.-M."/>
            <person name="Jaillon O."/>
            <person name="Duret L."/>
            <person name="Noel B."/>
            <person name="Jubin C."/>
            <person name="Porcel B.M."/>
            <person name="Segurens B."/>
            <person name="Daubin V."/>
            <person name="Anthouard V."/>
            <person name="Aiach N."/>
            <person name="Arnaiz O."/>
            <person name="Billaut A."/>
            <person name="Beisson J."/>
            <person name="Blanc I."/>
            <person name="Bouhouche K."/>
            <person name="Camara F."/>
            <person name="Duharcourt S."/>
            <person name="Guigo R."/>
            <person name="Gogendeau D."/>
            <person name="Katinka M."/>
            <person name="Keller A.-M."/>
            <person name="Kissmehl R."/>
            <person name="Klotz C."/>
            <person name="Koll F."/>
            <person name="Le Moue A."/>
            <person name="Lepere C."/>
            <person name="Malinsky S."/>
            <person name="Nowacki M."/>
            <person name="Nowak J.K."/>
            <person name="Plattner H."/>
            <person name="Poulain J."/>
            <person name="Ruiz F."/>
            <person name="Serrano V."/>
            <person name="Zagulski M."/>
            <person name="Dessen P."/>
            <person name="Betermier M."/>
            <person name="Weissenbach J."/>
            <person name="Scarpelli C."/>
            <person name="Schachter V."/>
            <person name="Sperling L."/>
            <person name="Meyer E."/>
            <person name="Cohen J."/>
            <person name="Wincker P."/>
        </authorList>
    </citation>
    <scope>NUCLEOTIDE SEQUENCE [LARGE SCALE GENOMIC DNA]</scope>
    <source>
        <strain evidence="4 5">Stock d4-2</strain>
    </source>
</reference>
<feature type="transmembrane region" description="Helical" evidence="1">
    <location>
        <begin position="2896"/>
        <end position="2922"/>
    </location>
</feature>
<feature type="transmembrane region" description="Helical" evidence="1">
    <location>
        <begin position="2558"/>
        <end position="2580"/>
    </location>
</feature>
<dbReference type="InterPro" id="IPR006212">
    <property type="entry name" value="Furin_repeat"/>
</dbReference>
<dbReference type="OrthoDB" id="297383at2759"/>
<dbReference type="GeneID" id="5027607"/>
<feature type="transmembrane region" description="Helical" evidence="1">
    <location>
        <begin position="2709"/>
        <end position="2735"/>
    </location>
</feature>
<dbReference type="RefSeq" id="XP_001441822.1">
    <property type="nucleotide sequence ID" value="XM_001441785.1"/>
</dbReference>
<dbReference type="PANTHER" id="PTHR11319">
    <property type="entry name" value="G PROTEIN-COUPLED RECEPTOR-RELATED"/>
    <property type="match status" value="1"/>
</dbReference>
<dbReference type="SUPFAM" id="SSF57184">
    <property type="entry name" value="Growth factor receptor domain"/>
    <property type="match status" value="1"/>
</dbReference>
<keyword evidence="1" id="KW-0472">Membrane</keyword>
<dbReference type="InterPro" id="IPR009030">
    <property type="entry name" value="Growth_fac_rcpt_cys_sf"/>
</dbReference>
<name>A0CUF8_PARTE</name>
<feature type="domain" description="EGF-like" evidence="3">
    <location>
        <begin position="637"/>
        <end position="667"/>
    </location>
</feature>
<evidence type="ECO:0000256" key="2">
    <source>
        <dbReference type="SAM" id="SignalP"/>
    </source>
</evidence>
<feature type="domain" description="EGF-like" evidence="3">
    <location>
        <begin position="830"/>
        <end position="868"/>
    </location>
</feature>
<dbReference type="STRING" id="5888.A0CUF8"/>
<feature type="signal peptide" evidence="2">
    <location>
        <begin position="1"/>
        <end position="20"/>
    </location>
</feature>
<feature type="transmembrane region" description="Helical" evidence="1">
    <location>
        <begin position="2677"/>
        <end position="2697"/>
    </location>
</feature>
<protein>
    <recommendedName>
        <fullName evidence="3">EGF-like domain-containing protein</fullName>
    </recommendedName>
</protein>
<accession>A0CUF8</accession>
<dbReference type="EMBL" id="CT868185">
    <property type="protein sequence ID" value="CAK74425.1"/>
    <property type="molecule type" value="Genomic_DNA"/>
</dbReference>
<feature type="domain" description="EGF-like" evidence="3">
    <location>
        <begin position="452"/>
        <end position="495"/>
    </location>
</feature>
<feature type="domain" description="EGF-like" evidence="3">
    <location>
        <begin position="668"/>
        <end position="700"/>
    </location>
</feature>
<feature type="transmembrane region" description="Helical" evidence="1">
    <location>
        <begin position="2835"/>
        <end position="2852"/>
    </location>
</feature>
<evidence type="ECO:0000313" key="4">
    <source>
        <dbReference type="EMBL" id="CAK74425.1"/>
    </source>
</evidence>
<dbReference type="SMART" id="SM00181">
    <property type="entry name" value="EGF"/>
    <property type="match status" value="4"/>
</dbReference>
<dbReference type="Gene3D" id="2.10.220.10">
    <property type="entry name" value="Hormone Receptor, Insulin-like Growth Factor Receptor 1, Chain A, domain 2"/>
    <property type="match status" value="1"/>
</dbReference>
<dbReference type="PANTHER" id="PTHR11319:SF35">
    <property type="entry name" value="OUTER MEMBRANE PROTEIN PMPC-RELATED"/>
    <property type="match status" value="1"/>
</dbReference>
<evidence type="ECO:0000256" key="1">
    <source>
        <dbReference type="SAM" id="Phobius"/>
    </source>
</evidence>
<dbReference type="OMA" id="VECINCY"/>
<keyword evidence="1" id="KW-0812">Transmembrane</keyword>
<dbReference type="eggNOG" id="KOG3525">
    <property type="taxonomic scope" value="Eukaryota"/>
</dbReference>
<feature type="chain" id="PRO_5002623716" description="EGF-like domain-containing protein" evidence="2">
    <location>
        <begin position="21"/>
        <end position="3079"/>
    </location>
</feature>
<sequence>MLITFFDLMLFIFLPKPVENLCLFSSLIPLLSKNNNQFSIDQELSQEFIQGQANKGFGVWMNYQPMTQISELSNRATQNFSILKDQIIIQGQQFIYSIERANDKVNWLVVSADIDPNKQIITHKVFYSFKTLTNTLSFEFDNILYEGQWIMFYCYFDNILRQSLIGFYNAKEDISIQIVNDLPQYVQTIKHNVGNTYSYTNQEGSFILLSQFMGRLTSIFSAEQDNVFLDIDTCSEDFFGYLSCYERQYLKMNGTHYIKTFTQEFSYTPRYVFQGWVMIAESSQVLQETTIFRITLNQDYGDDLTIGDRDLLLKYYQSSIPSENGFEISTYSYEFPVKERHQTNEDDRIRQFGDEYTELLIKWHYFFYEFGSKNNKEQPYFSIFFPSINQVRSFTWSKTIRHFSGTNFQIFLGGDYYAQNYLRGYVSDVQFLLLCSPKINEYKPPCHYSCLECEGPTKYNCLSCSDQSFRHLTKNEKTCACQQRYIDIEGVQDCQSVTQAFPQIYIQEVELFCQQSGYSICNQNEIECNFGYFEYQGMCVQCPYFYEVYAGKQIICLDCLVSPKQFGQTLTCKMKAETYELQEDYLYQVQKSDQNDYLYFYMLTNVNGTYDLKLCQGCISKERCRNGFYLENSECKPCLNGCMECLNSFECKNCFSNYYLSEEKICLKCGDCLTCKSNNNGSYQCIGCLENQQIIRNQCIFCGDYCQECDASRLCNFCKDSPLKYYLSMDGQNCRQCNIENCIYCFDYILNGRLLQTSLDINFKVINFNFRQLHIGCALCKENYHYNFNSQKCELKEIDDDCEFAIIEIENQKKTCIISKTNQYAVQVSNCIMIPNCISCIHNYIDNESFCIVCQDGYYSAILKGQCIQCGQSCKTCIQQNVKYRDYWKWSIKAFYKYFINLNNDHPFENYASLNSESDMKLICTSCHYGYILYNQLCIKNCDQTCNKCEIINGKATCIQCLETIAGFMKSQNENGGCLQCPPNCIACVERSESEIQQVNPYFILTDSNKFQTRKCYEKAKVGNTPEKYYQDSLSQTIVVCNKYEQCYNKIIFRQIIHCDDTTYYDEYFQTNDEYFESKNVILYTFFDIGYLEKLETTQLFDYLNDISARHISFEYTLFQFEDRPCEFLNNLKIFSTLAQQVFSVQQIDIKFKGKQQTSDDPIDLLIPSTIFFNNFTTISFENINFQFTNNEDSITGSSILSLSNFKSKMNLNLKDCKFESRGPTISGQGFKVESNIPYSIFIKNLVISNIKIQQSDIFTFISQTNLSKNQIQISNMAIINSIFIDTTFFKFLANTNHLQYQSELRNISIIDSIFERANFFICSGLLDYTIGTLNIQQIFLHNVDFLNSNIFILPIVESVFVSQLILQNSKLKDNSSLFSSNVINLEGCIINQTLIELSSLIHNKVNYTKSQIALNQSSKIVIKNLQVLNINYNNKQQIIKIVKYDEIDQLLLNLTNLTIKNCISNPNFQNTQVSFDQVMIYIECQYCYLYDVQIQRGYGHPEMTIFNSKTLEIRNWQFFQDQRYFSKALHSSIECVSQFAIMELYFFLYVGQYQRLFIDNLNVSTCLSFNTPLIILKGYDIMQKMVEETIVVQNSQFSSNLLIISTTNKNSALISLESQQKVLVTFINTKFSNNHLNTYYQTLSSISSSTILLFIKYGNVFIQDCQFYQNLVTNSTDSIIYIVSKKVYIKDSTFKNNNIMNYSIMSRYMIISIIQVKSTIDLQLIFPIKSNSGNGMIISNSIEIQNIKVNASFSIYGGGFYIITSGTSIINITNSEFSNTKTTLSSLYFSKGGCLYIDAVSSALTLQIKNVTFDKSFSRYDGGAIYINPSETLNIIELEKLIVKDCFSIQNSFFSYVLTKKDTVQSYIVFKDIEFYSTKVGLENYYSYLDGINDEDAVNIIQQNPLIYVEFGNFSIKNCQFISIYTQFLLKIVQAQNILMSNIKITNCTVGFSPLIQFNFRQQYAGELKIFDLQINQLYQFLKTEKRECLIIKTAFPIQLDCPLKLTQYIAQLNENINDQYNLNQLICNQAQIFKNPSLKFSLIEIEQINVRNKVTIQKMDITNVECINCYFGLIRIVEIEQQDFENIKISKILIKNSHCGRTGCLSIAKNKNDLIIQDPQPNYRILQQHNYENLLNSMKYQLMIKQSQFLNNSATYGGSILIMSISTIIKDCIFQNNLADLGGAIYYSSEKEELYILDTKIIENKAEIAGGIYLSSQSLQQTKQLDLLLDFNNSTLFGSSALEKPRSLTLAIQKRLILQKKEIIKTDKQIVEQILIDPYKILGSSSKQYQLMLPSGTAITNYRYFDPVNSEFIPYNLTLRIIALDKFQEQIKGLSGSNCILQPIAFNLRSQQEQQNVQYNLSQYEVIFNDTTGDYNLDNLIIYFNPTYDQDIVLRLSIQCNSVLVPQYKEIPPYEIYNYVKDYKLFVDIRTFHCQLGEFLNQTSGGCVLCDTFQNQYQVSLAAQNCSYKDNSKIKSLESSMIELREHYWRPYYYSQTIENCYHLDKNCQGGWKPGDKSCIQGHIGALCEQCDLYNSRGSGSYSVSSTYSCGSCDQIAYNIITIIFVSLWTFISTFISVNSTIQMLEEFIQGLILKSFGVRLAIKEAQTAILIKVFTNYLQIISTISTFQLQIPTGLASVVNTVGNPIESLAYSLDCFLVTITDILIIYFRIIWSLIMTSTYIAIIFSLYGILIITKKITFNISYISTSLIYLFIFFQPNLIGGIISILSYRIISDEYWIQGNVSYRYDTISHFKWSMAFSIPLLFTFGFLLPCSFWYGVYKNRDHLDYYSVRKTWGYLYNEYRIHAYFWETLKIVQKQIIIIVLAYYDDHVSIKASLVFLVLFAYTFIASKQQPYMTGQLNIIDTQSTVICAVSIILASSIYTAQQQDLIEIQWPFYIIIGLLNGFYIFRMLMQILFAYFNKLQENIDKLKETIQKYFPNLAEYHPFLKIFLETHKNKYERIKKRYGKLREYLIPQARLIIQFKKFKQLELSSKNTTKNSIDKSKQETQQQFSAGICSVDNLVNLNILNNSQIKRNEFSFPNTKIDQKSFAIQFQRDVGRQKVNVERSQLNLEQEDV</sequence>
<dbReference type="InParanoid" id="A0CUF8"/>
<dbReference type="InterPro" id="IPR000742">
    <property type="entry name" value="EGF"/>
</dbReference>
<evidence type="ECO:0000313" key="5">
    <source>
        <dbReference type="Proteomes" id="UP000000600"/>
    </source>
</evidence>
<organism evidence="4 5">
    <name type="scientific">Paramecium tetraurelia</name>
    <dbReference type="NCBI Taxonomy" id="5888"/>
    <lineage>
        <taxon>Eukaryota</taxon>
        <taxon>Sar</taxon>
        <taxon>Alveolata</taxon>
        <taxon>Ciliophora</taxon>
        <taxon>Intramacronucleata</taxon>
        <taxon>Oligohymenophorea</taxon>
        <taxon>Peniculida</taxon>
        <taxon>Parameciidae</taxon>
        <taxon>Paramecium</taxon>
    </lineage>
</organism>
<gene>
    <name evidence="4" type="ORF">GSPATT00010625001</name>
</gene>
<keyword evidence="5" id="KW-1185">Reference proteome</keyword>
<feature type="transmembrane region" description="Helical" evidence="1">
    <location>
        <begin position="2864"/>
        <end position="2884"/>
    </location>
</feature>
<feature type="transmembrane region" description="Helical" evidence="1">
    <location>
        <begin position="2652"/>
        <end position="2671"/>
    </location>
</feature>
<dbReference type="KEGG" id="ptm:GSPATT00010625001"/>
<feature type="transmembrane region" description="Helical" evidence="1">
    <location>
        <begin position="2755"/>
        <end position="2781"/>
    </location>
</feature>